<evidence type="ECO:0008006" key="5">
    <source>
        <dbReference type="Google" id="ProtNLM"/>
    </source>
</evidence>
<sequence>MAYSYDTNSGKNGFSFIWSLENFEYCWLKTGHLLKSPTFIVDTIERTKWSLDIYPRGKESARWISLYLCREMDSKGPATIEVDFDLAFLAFDGSVLTSAIEYKHAFSKDDSWGFPEFEERETVFAKRSMFLQQDSLMIRCKIWKIYGNVESGQCIARTRIGVEKKAFLWKIPNFSIFNHRQIFLNSTSDDEPVMALNMFPSKIRKIRGKRNIYIEFVPSKKDIVFSTFKSSCVDTKGECMDCGEFELWFSPTIQSEVRKLSLYNILMIRNDSLFLPNDVLTLCCELAFSTGIVLKGIEGTSYGCMAPFVSNNVISENTTTTIVEKPDSETSDIKVDLSSMLRDNILWNVKLCSESEIFYANWFILSARSPVFRAMFQNDMKEKATDQIDIEDLKPDTVRRMLLYMYTDSLEELQWEIAYDLYVAAEKYQITSLKYKCASFLKINLSLTNACEVLHLADLHQDKELKSTVQDFILENDKSISNSSEWELLMQANVILAAETMLLKFKE</sequence>
<dbReference type="InterPro" id="IPR011333">
    <property type="entry name" value="SKP1/BTB/POZ_sf"/>
</dbReference>
<name>A0AAV2BLR1_9ARAC</name>
<evidence type="ECO:0000313" key="4">
    <source>
        <dbReference type="Proteomes" id="UP001497382"/>
    </source>
</evidence>
<protein>
    <recommendedName>
        <fullName evidence="5">Speckle-type POZ protein</fullName>
    </recommendedName>
</protein>
<keyword evidence="4" id="KW-1185">Reference proteome</keyword>
<proteinExistence type="predicted"/>
<feature type="domain" description="MATH" evidence="2">
    <location>
        <begin position="13"/>
        <end position="142"/>
    </location>
</feature>
<dbReference type="Proteomes" id="UP001497382">
    <property type="component" value="Unassembled WGS sequence"/>
</dbReference>
<dbReference type="InterPro" id="IPR008974">
    <property type="entry name" value="TRAF-like"/>
</dbReference>
<dbReference type="SMART" id="SM00225">
    <property type="entry name" value="BTB"/>
    <property type="match status" value="1"/>
</dbReference>
<dbReference type="Gene3D" id="3.30.710.10">
    <property type="entry name" value="Potassium Channel Kv1.1, Chain A"/>
    <property type="match status" value="1"/>
</dbReference>
<dbReference type="CDD" id="cd18186">
    <property type="entry name" value="BTB_POZ_ZBTB_KLHL-like"/>
    <property type="match status" value="1"/>
</dbReference>
<dbReference type="GO" id="GO:0030163">
    <property type="term" value="P:protein catabolic process"/>
    <property type="evidence" value="ECO:0007669"/>
    <property type="project" value="UniProtKB-ARBA"/>
</dbReference>
<dbReference type="SUPFAM" id="SSF54695">
    <property type="entry name" value="POZ domain"/>
    <property type="match status" value="1"/>
</dbReference>
<dbReference type="InterPro" id="IPR000210">
    <property type="entry name" value="BTB/POZ_dom"/>
</dbReference>
<organism evidence="3 4">
    <name type="scientific">Larinioides sclopetarius</name>
    <dbReference type="NCBI Taxonomy" id="280406"/>
    <lineage>
        <taxon>Eukaryota</taxon>
        <taxon>Metazoa</taxon>
        <taxon>Ecdysozoa</taxon>
        <taxon>Arthropoda</taxon>
        <taxon>Chelicerata</taxon>
        <taxon>Arachnida</taxon>
        <taxon>Araneae</taxon>
        <taxon>Araneomorphae</taxon>
        <taxon>Entelegynae</taxon>
        <taxon>Araneoidea</taxon>
        <taxon>Araneidae</taxon>
        <taxon>Larinioides</taxon>
    </lineage>
</organism>
<dbReference type="AlphaFoldDB" id="A0AAV2BLR1"/>
<feature type="domain" description="BTB" evidence="1">
    <location>
        <begin position="347"/>
        <end position="414"/>
    </location>
</feature>
<dbReference type="SUPFAM" id="SSF49599">
    <property type="entry name" value="TRAF domain-like"/>
    <property type="match status" value="1"/>
</dbReference>
<accession>A0AAV2BLR1</accession>
<evidence type="ECO:0000259" key="2">
    <source>
        <dbReference type="PROSITE" id="PS50144"/>
    </source>
</evidence>
<dbReference type="CDD" id="cd00121">
    <property type="entry name" value="MATH"/>
    <property type="match status" value="1"/>
</dbReference>
<reference evidence="3 4" key="1">
    <citation type="submission" date="2024-04" db="EMBL/GenBank/DDBJ databases">
        <authorList>
            <person name="Rising A."/>
            <person name="Reimegard J."/>
            <person name="Sonavane S."/>
            <person name="Akerstrom W."/>
            <person name="Nylinder S."/>
            <person name="Hedman E."/>
            <person name="Kallberg Y."/>
        </authorList>
    </citation>
    <scope>NUCLEOTIDE SEQUENCE [LARGE SCALE GENOMIC DNA]</scope>
</reference>
<dbReference type="EMBL" id="CAXIEN010000394">
    <property type="protein sequence ID" value="CAL1296283.1"/>
    <property type="molecule type" value="Genomic_DNA"/>
</dbReference>
<dbReference type="Pfam" id="PF00651">
    <property type="entry name" value="BTB"/>
    <property type="match status" value="1"/>
</dbReference>
<gene>
    <name evidence="3" type="ORF">LARSCL_LOCUS19728</name>
</gene>
<dbReference type="Gene3D" id="2.60.210.10">
    <property type="entry name" value="Apoptosis, Tumor Necrosis Factor Receptor Associated Protein 2, Chain A"/>
    <property type="match status" value="1"/>
</dbReference>
<dbReference type="PANTHER" id="PTHR24413">
    <property type="entry name" value="SPECKLE-TYPE POZ PROTEIN"/>
    <property type="match status" value="1"/>
</dbReference>
<comment type="caution">
    <text evidence="3">The sequence shown here is derived from an EMBL/GenBank/DDBJ whole genome shotgun (WGS) entry which is preliminary data.</text>
</comment>
<dbReference type="Gene3D" id="1.25.40.420">
    <property type="match status" value="1"/>
</dbReference>
<dbReference type="PROSITE" id="PS50097">
    <property type="entry name" value="BTB"/>
    <property type="match status" value="1"/>
</dbReference>
<evidence type="ECO:0000259" key="1">
    <source>
        <dbReference type="PROSITE" id="PS50097"/>
    </source>
</evidence>
<dbReference type="Pfam" id="PF22486">
    <property type="entry name" value="MATH_2"/>
    <property type="match status" value="1"/>
</dbReference>
<evidence type="ECO:0000313" key="3">
    <source>
        <dbReference type="EMBL" id="CAL1296283.1"/>
    </source>
</evidence>
<dbReference type="InterPro" id="IPR002083">
    <property type="entry name" value="MATH/TRAF_dom"/>
</dbReference>
<dbReference type="PROSITE" id="PS50144">
    <property type="entry name" value="MATH"/>
    <property type="match status" value="1"/>
</dbReference>